<dbReference type="Proteomes" id="UP000076770">
    <property type="component" value="Chromosome i"/>
</dbReference>
<evidence type="ECO:0000313" key="20">
    <source>
        <dbReference type="Proteomes" id="UP000273194"/>
    </source>
</evidence>
<reference evidence="14 15" key="1">
    <citation type="journal article" date="2015" name="Genome Announc.">
        <title>Complete Genome Sequence of Sulfolobus solfataricus Strain 98/2 and Evolved Derivatives.</title>
        <authorList>
            <person name="McCarthy S."/>
            <person name="Gradnigo J."/>
            <person name="Johnson T."/>
            <person name="Payne S."/>
            <person name="Lipzen A."/>
            <person name="Martin J."/>
            <person name="Schackwitz W."/>
            <person name="Moriyama E."/>
            <person name="Blum P."/>
        </authorList>
    </citation>
    <scope>NUCLEOTIDE SEQUENCE [LARGE SCALE GENOMIC DNA]</scope>
    <source>
        <strain evidence="14">98/2 SULC</strain>
        <strain evidence="2">SARC-B</strain>
        <strain evidence="3">SARC-C</strain>
        <strain evidence="4 16">SULA</strain>
        <strain evidence="15">SULB</strain>
    </source>
</reference>
<organism evidence="2 15">
    <name type="scientific">Saccharolobus solfataricus</name>
    <name type="common">Sulfolobus solfataricus</name>
    <dbReference type="NCBI Taxonomy" id="2287"/>
    <lineage>
        <taxon>Archaea</taxon>
        <taxon>Thermoproteota</taxon>
        <taxon>Thermoprotei</taxon>
        <taxon>Sulfolobales</taxon>
        <taxon>Sulfolobaceae</taxon>
        <taxon>Saccharolobus</taxon>
    </lineage>
</organism>
<dbReference type="Proteomes" id="UP000273194">
    <property type="component" value="Chromosome"/>
</dbReference>
<dbReference type="Proteomes" id="UP000033085">
    <property type="component" value="Chromosome"/>
</dbReference>
<dbReference type="EMBL" id="CP011055">
    <property type="protein sequence ID" value="AKA74310.1"/>
    <property type="molecule type" value="Genomic_DNA"/>
</dbReference>
<sequence length="111" mass="12433">MSLKLSESKEVIRCCYKISDTDVECLFKLVELNRPISAEELASIMKLSKTTVENSLKKLIEIGLIVRNKDGEEGKRIGRPKYLYAVIHNAETKIKQDLTNCASKILSATSS</sequence>
<evidence type="ECO:0000313" key="11">
    <source>
        <dbReference type="EMBL" id="AZF84441.1"/>
    </source>
</evidence>
<dbReference type="EMBL" id="CP011056">
    <property type="protein sequence ID" value="AKA77006.1"/>
    <property type="molecule type" value="Genomic_DNA"/>
</dbReference>
<dbReference type="RefSeq" id="WP_009989743.1">
    <property type="nucleotide sequence ID" value="NZ_CP011055.2"/>
</dbReference>
<name>A0A0E3JUG8_SACSO</name>
<dbReference type="Gene3D" id="1.10.10.10">
    <property type="entry name" value="Winged helix-like DNA-binding domain superfamily/Winged helix DNA-binding domain"/>
    <property type="match status" value="1"/>
</dbReference>
<dbReference type="EMBL" id="CP033235">
    <property type="protein sequence ID" value="AZF68793.1"/>
    <property type="molecule type" value="Genomic_DNA"/>
</dbReference>
<dbReference type="CDD" id="cd00090">
    <property type="entry name" value="HTH_ARSR"/>
    <property type="match status" value="1"/>
</dbReference>
<dbReference type="KEGG" id="ssof:SULC_2114"/>
<evidence type="ECO:0000313" key="22">
    <source>
        <dbReference type="Proteomes" id="UP000275843"/>
    </source>
</evidence>
<dbReference type="EMBL" id="CP011057">
    <property type="protein sequence ID" value="AKA79698.1"/>
    <property type="molecule type" value="Genomic_DNA"/>
</dbReference>
<dbReference type="KEGG" id="ssoa:SULA_2115"/>
<evidence type="ECO:0000313" key="25">
    <source>
        <dbReference type="Proteomes" id="UP000594632"/>
    </source>
</evidence>
<evidence type="ECO:0000313" key="9">
    <source>
        <dbReference type="EMBL" id="AZF79264.1"/>
    </source>
</evidence>
<evidence type="ECO:0000313" key="3">
    <source>
        <dbReference type="EMBL" id="AKA77006.1"/>
    </source>
</evidence>
<reference evidence="18 19" key="4">
    <citation type="journal article" date="2018" name="Proc. Natl. Acad. Sci. U.S.A.">
        <title>Nonmutational mechanism of inheritance in the Archaeon Sulfolobus solfataricus.</title>
        <authorList>
            <person name="Payne S."/>
            <person name="McCarthy S."/>
            <person name="Johnson T."/>
            <person name="North E."/>
            <person name="Blum P."/>
        </authorList>
    </citation>
    <scope>NUCLEOTIDE SEQUENCE [LARGE SCALE GENOMIC DNA]</scope>
    <source>
        <strain evidence="6 18">SARC-H</strain>
        <strain evidence="7 22">SARC-I</strain>
        <strain evidence="9 23">SARC-N</strain>
        <strain evidence="10 24">SARC-O</strain>
        <strain evidence="11 19">SUL120</strain>
        <strain evidence="5 20">SULG</strain>
        <strain evidence="8 21">SULM</strain>
    </source>
</reference>
<evidence type="ECO:0000313" key="18">
    <source>
        <dbReference type="Proteomes" id="UP000267993"/>
    </source>
</evidence>
<dbReference type="SUPFAM" id="SSF46785">
    <property type="entry name" value="Winged helix' DNA-binding domain"/>
    <property type="match status" value="1"/>
</dbReference>
<dbReference type="EMBL" id="LT549890">
    <property type="protein sequence ID" value="SAI84696.1"/>
    <property type="molecule type" value="Genomic_DNA"/>
</dbReference>
<dbReference type="Proteomes" id="UP000278715">
    <property type="component" value="Chromosome"/>
</dbReference>
<dbReference type="Proteomes" id="UP000267993">
    <property type="component" value="Chromosome"/>
</dbReference>
<evidence type="ECO:0000313" key="7">
    <source>
        <dbReference type="EMBL" id="AZF74033.1"/>
    </source>
</evidence>
<dbReference type="Proteomes" id="UP000275843">
    <property type="component" value="Chromosome"/>
</dbReference>
<feature type="domain" description="Transcription regulator TrmB N-terminal" evidence="1">
    <location>
        <begin position="15"/>
        <end position="86"/>
    </location>
</feature>
<evidence type="ECO:0000313" key="19">
    <source>
        <dbReference type="Proteomes" id="UP000269431"/>
    </source>
</evidence>
<evidence type="ECO:0000313" key="8">
    <source>
        <dbReference type="EMBL" id="AZF76656.1"/>
    </source>
</evidence>
<evidence type="ECO:0000259" key="1">
    <source>
        <dbReference type="Pfam" id="PF01978"/>
    </source>
</evidence>
<evidence type="ECO:0000313" key="6">
    <source>
        <dbReference type="EMBL" id="AZF71413.1"/>
    </source>
</evidence>
<evidence type="ECO:0000313" key="14">
    <source>
        <dbReference type="Proteomes" id="UP000033057"/>
    </source>
</evidence>
<dbReference type="Proteomes" id="UP000269431">
    <property type="component" value="Chromosome"/>
</dbReference>
<dbReference type="InterPro" id="IPR036388">
    <property type="entry name" value="WH-like_DNA-bd_sf"/>
</dbReference>
<reference evidence="13" key="2">
    <citation type="submission" date="2016-04" db="EMBL/GenBank/DDBJ databases">
        <authorList>
            <person name="Evans L.H."/>
            <person name="Alamgir A."/>
            <person name="Owens N."/>
            <person name="Weber N.D."/>
            <person name="Virtaneva K."/>
            <person name="Barbian K."/>
            <person name="Babar A."/>
            <person name="Rosenke K."/>
        </authorList>
    </citation>
    <scope>NUCLEOTIDE SEQUENCE</scope>
    <source>
        <strain evidence="13">P1</strain>
    </source>
</reference>
<dbReference type="Proteomes" id="UP000033106">
    <property type="component" value="Chromosome"/>
</dbReference>
<reference evidence="17" key="3">
    <citation type="submission" date="2016-04" db="EMBL/GenBank/DDBJ databases">
        <authorList>
            <person name="Shah S.A."/>
            <person name="Garrett R.A."/>
        </authorList>
    </citation>
    <scope>NUCLEOTIDE SEQUENCE [LARGE SCALE GENOMIC DNA]</scope>
    <source>
        <strain evidence="17">ATCC 35091 / DSM 1616 / JCM 8930 / NBRC 15331 / P1</strain>
    </source>
</reference>
<evidence type="ECO:0000313" key="15">
    <source>
        <dbReference type="Proteomes" id="UP000033085"/>
    </source>
</evidence>
<evidence type="ECO:0000313" key="23">
    <source>
        <dbReference type="Proteomes" id="UP000278715"/>
    </source>
</evidence>
<dbReference type="OrthoDB" id="39591at2157"/>
<dbReference type="InterPro" id="IPR002831">
    <property type="entry name" value="Tscrpt_reg_TrmB_N"/>
</dbReference>
<proteinExistence type="predicted"/>
<dbReference type="EMBL" id="CP033236">
    <property type="protein sequence ID" value="AZF71413.1"/>
    <property type="molecule type" value="Genomic_DNA"/>
</dbReference>
<dbReference type="InterPro" id="IPR011991">
    <property type="entry name" value="ArsR-like_HTH"/>
</dbReference>
<reference evidence="12 25" key="6">
    <citation type="journal article" date="2020" name="Nat. Commun.">
        <title>The structures of two archaeal type IV pili illuminate evolutionary relationships.</title>
        <authorList>
            <person name="Wang F."/>
            <person name="Baquero D.P."/>
            <person name="Su Z."/>
            <person name="Beltran L.C."/>
            <person name="Prangishvili D."/>
            <person name="Krupovic M."/>
            <person name="Egelman E.H."/>
        </authorList>
    </citation>
    <scope>NUCLEOTIDE SEQUENCE [LARGE SCALE GENOMIC DNA]</scope>
    <source>
        <strain evidence="12 25">POZ149</strain>
    </source>
</reference>
<dbReference type="Proteomes" id="UP000033057">
    <property type="component" value="Chromosome"/>
</dbReference>
<evidence type="ECO:0000313" key="10">
    <source>
        <dbReference type="EMBL" id="AZF81868.1"/>
    </source>
</evidence>
<dbReference type="AlphaFoldDB" id="A0A0E3JUG8"/>
<evidence type="ECO:0000313" key="13">
    <source>
        <dbReference type="EMBL" id="SAI84696.1"/>
    </source>
</evidence>
<dbReference type="InterPro" id="IPR036390">
    <property type="entry name" value="WH_DNA-bd_sf"/>
</dbReference>
<dbReference type="OMA" id="VINNIWE"/>
<dbReference type="EMBL" id="CP033237">
    <property type="protein sequence ID" value="AZF74033.1"/>
    <property type="molecule type" value="Genomic_DNA"/>
</dbReference>
<dbReference type="EMBL" id="CP050869">
    <property type="protein sequence ID" value="QPG48673.1"/>
    <property type="molecule type" value="Genomic_DNA"/>
</dbReference>
<evidence type="ECO:0000313" key="12">
    <source>
        <dbReference type="EMBL" id="QPG48673.1"/>
    </source>
</evidence>
<dbReference type="GeneID" id="1454146"/>
<reference evidence="2" key="5">
    <citation type="submission" date="2018-10" db="EMBL/GenBank/DDBJ databases">
        <authorList>
            <person name="McCarthy S."/>
            <person name="Gradnigo J."/>
            <person name="Johnson T."/>
            <person name="Payne S."/>
            <person name="Lipzen A."/>
            <person name="Schackwitz W."/>
            <person name="Martin J."/>
            <person name="Moriyama E."/>
            <person name="Blum P."/>
        </authorList>
    </citation>
    <scope>NUCLEOTIDE SEQUENCE</scope>
    <source>
        <strain evidence="2">SARC-B</strain>
        <strain evidence="3">SARC-C</strain>
        <strain evidence="4">SULA</strain>
    </source>
</reference>
<dbReference type="EMBL" id="CP033240">
    <property type="protein sequence ID" value="AZF81868.1"/>
    <property type="molecule type" value="Genomic_DNA"/>
</dbReference>
<dbReference type="EMBL" id="CP033239">
    <property type="protein sequence ID" value="AZF79264.1"/>
    <property type="molecule type" value="Genomic_DNA"/>
</dbReference>
<dbReference type="Proteomes" id="UP000282269">
    <property type="component" value="Chromosome"/>
</dbReference>
<dbReference type="KEGG" id="ssol:SULB_2116"/>
<dbReference type="Proteomes" id="UP000273443">
    <property type="component" value="Chromosome"/>
</dbReference>
<dbReference type="Proteomes" id="UP000594632">
    <property type="component" value="Chromosome"/>
</dbReference>
<evidence type="ECO:0000313" key="5">
    <source>
        <dbReference type="EMBL" id="AZF68793.1"/>
    </source>
</evidence>
<dbReference type="PATRIC" id="fig|2287.6.peg.2170"/>
<evidence type="ECO:0000313" key="21">
    <source>
        <dbReference type="Proteomes" id="UP000273443"/>
    </source>
</evidence>
<dbReference type="EMBL" id="CP033238">
    <property type="protein sequence ID" value="AZF76656.1"/>
    <property type="molecule type" value="Genomic_DNA"/>
</dbReference>
<evidence type="ECO:0000313" key="4">
    <source>
        <dbReference type="EMBL" id="AKA79698.1"/>
    </source>
</evidence>
<evidence type="ECO:0000313" key="16">
    <source>
        <dbReference type="Proteomes" id="UP000033106"/>
    </source>
</evidence>
<evidence type="ECO:0000313" key="17">
    <source>
        <dbReference type="Proteomes" id="UP000076770"/>
    </source>
</evidence>
<evidence type="ECO:0000313" key="24">
    <source>
        <dbReference type="Proteomes" id="UP000282269"/>
    </source>
</evidence>
<dbReference type="Pfam" id="PF01978">
    <property type="entry name" value="TrmB"/>
    <property type="match status" value="1"/>
</dbReference>
<evidence type="ECO:0000313" key="2">
    <source>
        <dbReference type="EMBL" id="AKA74310.1"/>
    </source>
</evidence>
<dbReference type="EMBL" id="CP033241">
    <property type="protein sequence ID" value="AZF84441.1"/>
    <property type="molecule type" value="Genomic_DNA"/>
</dbReference>
<protein>
    <submittedName>
        <fullName evidence="2">MarR family transcriptional regulator</fullName>
    </submittedName>
    <submittedName>
        <fullName evidence="13">TrmB family transcriptional regulator</fullName>
    </submittedName>
</protein>
<dbReference type="GeneID" id="44130045"/>
<accession>A0A0E3JUG8</accession>
<gene>
    <name evidence="12" type="ORF">HFC64_00530</name>
    <name evidence="13" type="ORF">SSOP1_1142</name>
    <name evidence="4" type="ORF">SULA_2115</name>
    <name evidence="2" type="ORF">SULB_2116</name>
    <name evidence="3" type="ORF">SULC_2114</name>
    <name evidence="5" type="ORF">SULG_10670</name>
    <name evidence="6" type="ORF">SULH_10670</name>
    <name evidence="7" type="ORF">SULI_10670</name>
    <name evidence="8" type="ORF">SULM_10660</name>
    <name evidence="9" type="ORF">SULN_10660</name>
    <name evidence="10" type="ORF">SULO_10670</name>
    <name evidence="11" type="ORF">SULZ_10610</name>
</gene>